<evidence type="ECO:0000256" key="3">
    <source>
        <dbReference type="ARBA" id="ARBA00022989"/>
    </source>
</evidence>
<name>A0A8H2XH43_9AGAM</name>
<dbReference type="Proteomes" id="UP000663850">
    <property type="component" value="Unassembled WGS sequence"/>
</dbReference>
<dbReference type="AlphaFoldDB" id="A0A8H2XH43"/>
<keyword evidence="4 5" id="KW-0472">Membrane</keyword>
<keyword evidence="5" id="KW-0186">Copper</keyword>
<evidence type="ECO:0000313" key="7">
    <source>
        <dbReference type="EMBL" id="CAE6423785.1"/>
    </source>
</evidence>
<reference evidence="7" key="1">
    <citation type="submission" date="2021-01" db="EMBL/GenBank/DDBJ databases">
        <authorList>
            <person name="Kaushik A."/>
        </authorList>
    </citation>
    <scope>NUCLEOTIDE SEQUENCE</scope>
    <source>
        <strain evidence="7">Type strain: AG8-Rh-89/</strain>
    </source>
</reference>
<evidence type="ECO:0000256" key="1">
    <source>
        <dbReference type="ARBA" id="ARBA00004141"/>
    </source>
</evidence>
<keyword evidence="2 5" id="KW-0812">Transmembrane</keyword>
<feature type="region of interest" description="Disordered" evidence="6">
    <location>
        <begin position="103"/>
        <end position="123"/>
    </location>
</feature>
<comment type="caution">
    <text evidence="7">The sequence shown here is derived from an EMBL/GenBank/DDBJ whole genome shotgun (WGS) entry which is preliminary data.</text>
</comment>
<gene>
    <name evidence="7" type="ORF">RDB_LOCUS12553</name>
</gene>
<keyword evidence="5" id="KW-0406">Ion transport</keyword>
<evidence type="ECO:0000256" key="6">
    <source>
        <dbReference type="SAM" id="MobiDB-lite"/>
    </source>
</evidence>
<feature type="compositionally biased region" description="Low complexity" evidence="6">
    <location>
        <begin position="107"/>
        <end position="120"/>
    </location>
</feature>
<keyword evidence="5" id="KW-0187">Copper transport</keyword>
<dbReference type="GO" id="GO:0005375">
    <property type="term" value="F:copper ion transmembrane transporter activity"/>
    <property type="evidence" value="ECO:0007669"/>
    <property type="project" value="UniProtKB-UniRule"/>
</dbReference>
<keyword evidence="5" id="KW-0813">Transport</keyword>
<organism evidence="7 8">
    <name type="scientific">Rhizoctonia solani</name>
    <dbReference type="NCBI Taxonomy" id="456999"/>
    <lineage>
        <taxon>Eukaryota</taxon>
        <taxon>Fungi</taxon>
        <taxon>Dikarya</taxon>
        <taxon>Basidiomycota</taxon>
        <taxon>Agaricomycotina</taxon>
        <taxon>Agaricomycetes</taxon>
        <taxon>Cantharellales</taxon>
        <taxon>Ceratobasidiaceae</taxon>
        <taxon>Rhizoctonia</taxon>
    </lineage>
</organism>
<comment type="similarity">
    <text evidence="5">Belongs to the copper transporter (Ctr) (TC 1.A.56) family. SLC31A subfamily.</text>
</comment>
<dbReference type="Pfam" id="PF04145">
    <property type="entry name" value="Ctr"/>
    <property type="match status" value="1"/>
</dbReference>
<dbReference type="GO" id="GO:0005886">
    <property type="term" value="C:plasma membrane"/>
    <property type="evidence" value="ECO:0007669"/>
    <property type="project" value="TreeGrafter"/>
</dbReference>
<dbReference type="InterPro" id="IPR007274">
    <property type="entry name" value="Cop_transporter"/>
</dbReference>
<evidence type="ECO:0000256" key="4">
    <source>
        <dbReference type="ARBA" id="ARBA00023136"/>
    </source>
</evidence>
<proteinExistence type="inferred from homology"/>
<evidence type="ECO:0000313" key="8">
    <source>
        <dbReference type="Proteomes" id="UP000663850"/>
    </source>
</evidence>
<keyword evidence="3 5" id="KW-1133">Transmembrane helix</keyword>
<dbReference type="PANTHER" id="PTHR12483:SF27">
    <property type="entry name" value="COPPER TRANSPORT PROTEIN CTR1"/>
    <property type="match status" value="1"/>
</dbReference>
<evidence type="ECO:0000256" key="2">
    <source>
        <dbReference type="ARBA" id="ARBA00022692"/>
    </source>
</evidence>
<feature type="transmembrane region" description="Helical" evidence="5">
    <location>
        <begin position="42"/>
        <end position="72"/>
    </location>
</feature>
<comment type="subcellular location">
    <subcellularLocation>
        <location evidence="1 5">Membrane</location>
        <topology evidence="1 5">Multi-pass membrane protein</topology>
    </subcellularLocation>
</comment>
<dbReference type="PANTHER" id="PTHR12483">
    <property type="entry name" value="SOLUTE CARRIER FAMILY 31 COPPER TRANSPORTERS"/>
    <property type="match status" value="1"/>
</dbReference>
<accession>A0A8H2XH43</accession>
<sequence length="189" mass="20428">MDMGGSSSSSSSETMAMMIPYLHFTGGDYLFFDTVAPTSRGAITGACIVLTVLAILERAVAGARGMFALYVIHHQKKLFQQKEVSGRFMVTPEEVLHGGKTPEIEGSTAAISSPASTTESYPAQRQRSMTPLLWPYELARGGLFVVQSFLVYAIMLAVMSFNAAYIISIVVGTGLGEILFGRFTVEQTH</sequence>
<protein>
    <recommendedName>
        <fullName evidence="5">Copper transport protein</fullName>
    </recommendedName>
</protein>
<dbReference type="EMBL" id="CAJMWZ010000699">
    <property type="protein sequence ID" value="CAE6423785.1"/>
    <property type="molecule type" value="Genomic_DNA"/>
</dbReference>
<evidence type="ECO:0000256" key="5">
    <source>
        <dbReference type="RuleBase" id="RU367022"/>
    </source>
</evidence>